<dbReference type="PANTHER" id="PTHR30055:SF234">
    <property type="entry name" value="HTH-TYPE TRANSCRIPTIONAL REGULATOR BETI"/>
    <property type="match status" value="1"/>
</dbReference>
<dbReference type="EMBL" id="CXST01000001">
    <property type="protein sequence ID" value="CTQ42609.1"/>
    <property type="molecule type" value="Genomic_DNA"/>
</dbReference>
<accession>A0A0M6Y195</accession>
<keyword evidence="7" id="KW-1185">Reference proteome</keyword>
<dbReference type="InterPro" id="IPR050109">
    <property type="entry name" value="HTH-type_TetR-like_transc_reg"/>
</dbReference>
<evidence type="ECO:0000256" key="4">
    <source>
        <dbReference type="PROSITE-ProRule" id="PRU00335"/>
    </source>
</evidence>
<keyword evidence="3" id="KW-0804">Transcription</keyword>
<dbReference type="PRINTS" id="PR00455">
    <property type="entry name" value="HTHTETR"/>
</dbReference>
<gene>
    <name evidence="6" type="primary">bepR_2</name>
    <name evidence="6" type="ORF">LAL4801_01040</name>
</gene>
<keyword evidence="1" id="KW-0805">Transcription regulation</keyword>
<evidence type="ECO:0000256" key="3">
    <source>
        <dbReference type="ARBA" id="ARBA00023163"/>
    </source>
</evidence>
<reference evidence="7" key="1">
    <citation type="submission" date="2015-07" db="EMBL/GenBank/DDBJ databases">
        <authorList>
            <person name="Rodrigo-Torres Lidia"/>
            <person name="Arahal R.David."/>
        </authorList>
    </citation>
    <scope>NUCLEOTIDE SEQUENCE [LARGE SCALE GENOMIC DNA]</scope>
    <source>
        <strain evidence="7">CECT 4801</strain>
    </source>
</reference>
<evidence type="ECO:0000256" key="1">
    <source>
        <dbReference type="ARBA" id="ARBA00023015"/>
    </source>
</evidence>
<dbReference type="PANTHER" id="PTHR30055">
    <property type="entry name" value="HTH-TYPE TRANSCRIPTIONAL REGULATOR RUTR"/>
    <property type="match status" value="1"/>
</dbReference>
<feature type="domain" description="HTH tetR-type" evidence="5">
    <location>
        <begin position="8"/>
        <end position="67"/>
    </location>
</feature>
<keyword evidence="2 4" id="KW-0238">DNA-binding</keyword>
<feature type="DNA-binding region" description="H-T-H motif" evidence="4">
    <location>
        <begin position="30"/>
        <end position="49"/>
    </location>
</feature>
<dbReference type="GO" id="GO:0003700">
    <property type="term" value="F:DNA-binding transcription factor activity"/>
    <property type="evidence" value="ECO:0007669"/>
    <property type="project" value="TreeGrafter"/>
</dbReference>
<evidence type="ECO:0000259" key="5">
    <source>
        <dbReference type="PROSITE" id="PS50977"/>
    </source>
</evidence>
<evidence type="ECO:0000313" key="6">
    <source>
        <dbReference type="EMBL" id="CTQ42609.1"/>
    </source>
</evidence>
<proteinExistence type="predicted"/>
<evidence type="ECO:0000313" key="7">
    <source>
        <dbReference type="Proteomes" id="UP000048926"/>
    </source>
</evidence>
<evidence type="ECO:0000256" key="2">
    <source>
        <dbReference type="ARBA" id="ARBA00023125"/>
    </source>
</evidence>
<dbReference type="InterPro" id="IPR001647">
    <property type="entry name" value="HTH_TetR"/>
</dbReference>
<dbReference type="RefSeq" id="WP_187306530.1">
    <property type="nucleotide sequence ID" value="NZ_CXST01000001.1"/>
</dbReference>
<dbReference type="SUPFAM" id="SSF46689">
    <property type="entry name" value="Homeodomain-like"/>
    <property type="match status" value="1"/>
</dbReference>
<dbReference type="Pfam" id="PF00440">
    <property type="entry name" value="TetR_N"/>
    <property type="match status" value="1"/>
</dbReference>
<dbReference type="PROSITE" id="PS50977">
    <property type="entry name" value="HTH_TETR_2"/>
    <property type="match status" value="1"/>
</dbReference>
<sequence>MSSQARMQRTRAEILDSAWTLISQRGADVSLAEIAKAAKISRQSVYDHFGSRGGLILALVRRADVRLDIRAKLFAAFDRPQPHERLDATVIVWIGFVKEIYPVASDLIRLRTTDADASAAWEDRMSELRQWLLVLTGSLERDGALQSVWTAKSASEFLWASFSVQAWGLLTQDCGWEEGEAEAVLTRTLRQALLTEK</sequence>
<organism evidence="6 7">
    <name type="scientific">Roseibium aggregatum</name>
    <dbReference type="NCBI Taxonomy" id="187304"/>
    <lineage>
        <taxon>Bacteria</taxon>
        <taxon>Pseudomonadati</taxon>
        <taxon>Pseudomonadota</taxon>
        <taxon>Alphaproteobacteria</taxon>
        <taxon>Hyphomicrobiales</taxon>
        <taxon>Stappiaceae</taxon>
        <taxon>Roseibium</taxon>
    </lineage>
</organism>
<dbReference type="InterPro" id="IPR009057">
    <property type="entry name" value="Homeodomain-like_sf"/>
</dbReference>
<dbReference type="Gene3D" id="1.10.357.10">
    <property type="entry name" value="Tetracycline Repressor, domain 2"/>
    <property type="match status" value="1"/>
</dbReference>
<name>A0A0M6Y195_9HYPH</name>
<protein>
    <submittedName>
        <fullName evidence="6">HTH-type transcriptional repressor BepR</fullName>
    </submittedName>
</protein>
<dbReference type="AlphaFoldDB" id="A0A0M6Y195"/>
<dbReference type="Proteomes" id="UP000048926">
    <property type="component" value="Unassembled WGS sequence"/>
</dbReference>
<dbReference type="GO" id="GO:0000976">
    <property type="term" value="F:transcription cis-regulatory region binding"/>
    <property type="evidence" value="ECO:0007669"/>
    <property type="project" value="TreeGrafter"/>
</dbReference>